<keyword evidence="3" id="KW-1185">Reference proteome</keyword>
<dbReference type="Proteomes" id="UP000017973">
    <property type="component" value="Unassembled WGS sequence"/>
</dbReference>
<dbReference type="HOGENOM" id="CLU_2407521_0_0_9"/>
<organism evidence="2 3">
    <name type="scientific">Brevibacillus panacihumi W25</name>
    <dbReference type="NCBI Taxonomy" id="1408254"/>
    <lineage>
        <taxon>Bacteria</taxon>
        <taxon>Bacillati</taxon>
        <taxon>Bacillota</taxon>
        <taxon>Bacilli</taxon>
        <taxon>Bacillales</taxon>
        <taxon>Paenibacillaceae</taxon>
        <taxon>Brevibacillus</taxon>
    </lineage>
</organism>
<dbReference type="EMBL" id="AYJU01000017">
    <property type="protein sequence ID" value="EST53954.1"/>
    <property type="molecule type" value="Genomic_DNA"/>
</dbReference>
<dbReference type="RefSeq" id="WP_023558210.1">
    <property type="nucleotide sequence ID" value="NZ_KI629785.1"/>
</dbReference>
<accession>V6M5W1</accession>
<gene>
    <name evidence="2" type="ORF">T458_22165</name>
</gene>
<keyword evidence="1" id="KW-1133">Transmembrane helix</keyword>
<reference evidence="2 3" key="1">
    <citation type="journal article" date="2014" name="Genome Announc.">
        <title>Draft Genome Sequence of Brevibacillus panacihumi Strain W25, a Halotolerant Hydrocarbon-Degrading Bacterium.</title>
        <authorList>
            <person name="Wang X."/>
            <person name="Jin D."/>
            <person name="Zhou L."/>
            <person name="Wu L."/>
            <person name="An W."/>
            <person name="Chen Y."/>
            <person name="Zhao L."/>
        </authorList>
    </citation>
    <scope>NUCLEOTIDE SEQUENCE [LARGE SCALE GENOMIC DNA]</scope>
    <source>
        <strain evidence="2 3">W25</strain>
    </source>
</reference>
<protein>
    <submittedName>
        <fullName evidence="2">Uncharacterized protein</fullName>
    </submittedName>
</protein>
<feature type="transmembrane region" description="Helical" evidence="1">
    <location>
        <begin position="29"/>
        <end position="47"/>
    </location>
</feature>
<keyword evidence="1" id="KW-0472">Membrane</keyword>
<feature type="transmembrane region" description="Helical" evidence="1">
    <location>
        <begin position="6"/>
        <end position="22"/>
    </location>
</feature>
<proteinExistence type="predicted"/>
<keyword evidence="1" id="KW-0812">Transmembrane</keyword>
<feature type="transmembrane region" description="Helical" evidence="1">
    <location>
        <begin position="67"/>
        <end position="86"/>
    </location>
</feature>
<evidence type="ECO:0000313" key="3">
    <source>
        <dbReference type="Proteomes" id="UP000017973"/>
    </source>
</evidence>
<evidence type="ECO:0000256" key="1">
    <source>
        <dbReference type="SAM" id="Phobius"/>
    </source>
</evidence>
<name>V6M5W1_9BACL</name>
<dbReference type="AlphaFoldDB" id="V6M5W1"/>
<sequence length="92" mass="10184">MTLIWIVILLIFFVIGVFKNKREELLKKGALTLMVLSNIAAISIVQIDVNKGGATHVGWIDVQDLTLYFLISIHGVIVGLLIYLFSSAKGKK</sequence>
<comment type="caution">
    <text evidence="2">The sequence shown here is derived from an EMBL/GenBank/DDBJ whole genome shotgun (WGS) entry which is preliminary data.</text>
</comment>
<evidence type="ECO:0000313" key="2">
    <source>
        <dbReference type="EMBL" id="EST53954.1"/>
    </source>
</evidence>